<accession>A0A1J5QTP2</accession>
<dbReference type="Pfam" id="PF00903">
    <property type="entry name" value="Glyoxalase"/>
    <property type="match status" value="1"/>
</dbReference>
<dbReference type="InterPro" id="IPR029068">
    <property type="entry name" value="Glyas_Bleomycin-R_OHBP_Dase"/>
</dbReference>
<feature type="domain" description="VOC" evidence="1">
    <location>
        <begin position="5"/>
        <end position="125"/>
    </location>
</feature>
<dbReference type="EMBL" id="MLJW01001000">
    <property type="protein sequence ID" value="OIQ80867.1"/>
    <property type="molecule type" value="Genomic_DNA"/>
</dbReference>
<dbReference type="AlphaFoldDB" id="A0A1J5QTP2"/>
<comment type="caution">
    <text evidence="2">The sequence shown here is derived from an EMBL/GenBank/DDBJ whole genome shotgun (WGS) entry which is preliminary data.</text>
</comment>
<protein>
    <submittedName>
        <fullName evidence="2">Glyoxalase-like domain protein</fullName>
    </submittedName>
</protein>
<evidence type="ECO:0000313" key="2">
    <source>
        <dbReference type="EMBL" id="OIQ80867.1"/>
    </source>
</evidence>
<dbReference type="PANTHER" id="PTHR46142:SF3">
    <property type="entry name" value="F18B13.24 PROTEIN"/>
    <property type="match status" value="1"/>
</dbReference>
<sequence length="126" mass="14185">MAVHGFNHYNLRAPRELLDTLRDFYCSVVGLTQGDRPAFRSFGYWLYAGGRDLLHLSETHADEVRATHVATTFDHVAFTCSDFAATEAHLTRHGVNYRVSDVPATGQRQIFFHDPAGNGVEFNFPL</sequence>
<dbReference type="InterPro" id="IPR004360">
    <property type="entry name" value="Glyas_Fos-R_dOase_dom"/>
</dbReference>
<dbReference type="PANTHER" id="PTHR46142">
    <property type="match status" value="1"/>
</dbReference>
<reference evidence="2" key="1">
    <citation type="submission" date="2016-10" db="EMBL/GenBank/DDBJ databases">
        <title>Sequence of Gallionella enrichment culture.</title>
        <authorList>
            <person name="Poehlein A."/>
            <person name="Muehling M."/>
            <person name="Daniel R."/>
        </authorList>
    </citation>
    <scope>NUCLEOTIDE SEQUENCE</scope>
</reference>
<dbReference type="Gene3D" id="3.10.180.10">
    <property type="entry name" value="2,3-Dihydroxybiphenyl 1,2-Dioxygenase, domain 1"/>
    <property type="match status" value="1"/>
</dbReference>
<gene>
    <name evidence="2" type="ORF">GALL_373640</name>
</gene>
<evidence type="ECO:0000259" key="1">
    <source>
        <dbReference type="PROSITE" id="PS51819"/>
    </source>
</evidence>
<dbReference type="SUPFAM" id="SSF54593">
    <property type="entry name" value="Glyoxalase/Bleomycin resistance protein/Dihydroxybiphenyl dioxygenase"/>
    <property type="match status" value="1"/>
</dbReference>
<name>A0A1J5QTP2_9ZZZZ</name>
<organism evidence="2">
    <name type="scientific">mine drainage metagenome</name>
    <dbReference type="NCBI Taxonomy" id="410659"/>
    <lineage>
        <taxon>unclassified sequences</taxon>
        <taxon>metagenomes</taxon>
        <taxon>ecological metagenomes</taxon>
    </lineage>
</organism>
<dbReference type="PROSITE" id="PS51819">
    <property type="entry name" value="VOC"/>
    <property type="match status" value="1"/>
</dbReference>
<proteinExistence type="predicted"/>
<dbReference type="InterPro" id="IPR037523">
    <property type="entry name" value="VOC_core"/>
</dbReference>